<name>A0AAP0KL94_9MAGN</name>
<proteinExistence type="predicted"/>
<dbReference type="EMBL" id="JBBNAE010000001">
    <property type="protein sequence ID" value="KAK9154546.1"/>
    <property type="molecule type" value="Genomic_DNA"/>
</dbReference>
<organism evidence="1 2">
    <name type="scientific">Stephania japonica</name>
    <dbReference type="NCBI Taxonomy" id="461633"/>
    <lineage>
        <taxon>Eukaryota</taxon>
        <taxon>Viridiplantae</taxon>
        <taxon>Streptophyta</taxon>
        <taxon>Embryophyta</taxon>
        <taxon>Tracheophyta</taxon>
        <taxon>Spermatophyta</taxon>
        <taxon>Magnoliopsida</taxon>
        <taxon>Ranunculales</taxon>
        <taxon>Menispermaceae</taxon>
        <taxon>Menispermoideae</taxon>
        <taxon>Cissampelideae</taxon>
        <taxon>Stephania</taxon>
    </lineage>
</organism>
<evidence type="ECO:0000313" key="1">
    <source>
        <dbReference type="EMBL" id="KAK9154546.1"/>
    </source>
</evidence>
<dbReference type="Proteomes" id="UP001417504">
    <property type="component" value="Unassembled WGS sequence"/>
</dbReference>
<sequence>MSKPIGMLHIIHGVDFIVPVLCVTVDGHTLVFTSTSIAYILVVAKSLAHICFF</sequence>
<accession>A0AAP0KL94</accession>
<comment type="caution">
    <text evidence="1">The sequence shown here is derived from an EMBL/GenBank/DDBJ whole genome shotgun (WGS) entry which is preliminary data.</text>
</comment>
<reference evidence="1 2" key="1">
    <citation type="submission" date="2024-01" db="EMBL/GenBank/DDBJ databases">
        <title>Genome assemblies of Stephania.</title>
        <authorList>
            <person name="Yang L."/>
        </authorList>
    </citation>
    <scope>NUCLEOTIDE SEQUENCE [LARGE SCALE GENOMIC DNA]</scope>
    <source>
        <strain evidence="1">QJT</strain>
        <tissue evidence="1">Leaf</tissue>
    </source>
</reference>
<dbReference type="AlphaFoldDB" id="A0AAP0KL94"/>
<protein>
    <submittedName>
        <fullName evidence="1">Uncharacterized protein</fullName>
    </submittedName>
</protein>
<keyword evidence="2" id="KW-1185">Reference proteome</keyword>
<gene>
    <name evidence="1" type="ORF">Sjap_002026</name>
</gene>
<evidence type="ECO:0000313" key="2">
    <source>
        <dbReference type="Proteomes" id="UP001417504"/>
    </source>
</evidence>